<dbReference type="EMBL" id="GAIX01003516">
    <property type="protein sequence ID" value="JAA89044.1"/>
    <property type="molecule type" value="Transcribed_RNA"/>
</dbReference>
<protein>
    <submittedName>
        <fullName evidence="3">Putative fatty acyl-CoA reductase</fullName>
    </submittedName>
</protein>
<dbReference type="Pfam" id="PF03015">
    <property type="entry name" value="Sterile"/>
    <property type="match status" value="1"/>
</dbReference>
<reference evidence="3" key="2">
    <citation type="submission" date="2013-05" db="EMBL/GenBank/DDBJ databases">
        <authorList>
            <person name="Carter J.-M."/>
            <person name="Baker S.C."/>
            <person name="Pink R."/>
            <person name="Carter D.R.F."/>
            <person name="Collins A."/>
            <person name="Tomlin J."/>
            <person name="Gibbs M."/>
            <person name="Breuker C.J."/>
        </authorList>
    </citation>
    <scope>NUCLEOTIDE SEQUENCE</scope>
    <source>
        <tissue evidence="3">Ovary</tissue>
    </source>
</reference>
<organism evidence="3">
    <name type="scientific">Pararge aegeria</name>
    <name type="common">speckled wood butterfly</name>
    <dbReference type="NCBI Taxonomy" id="116150"/>
    <lineage>
        <taxon>Eukaryota</taxon>
        <taxon>Metazoa</taxon>
        <taxon>Ecdysozoa</taxon>
        <taxon>Arthropoda</taxon>
        <taxon>Hexapoda</taxon>
        <taxon>Insecta</taxon>
        <taxon>Pterygota</taxon>
        <taxon>Neoptera</taxon>
        <taxon>Endopterygota</taxon>
        <taxon>Lepidoptera</taxon>
        <taxon>Glossata</taxon>
        <taxon>Ditrysia</taxon>
        <taxon>Papilionoidea</taxon>
        <taxon>Nymphalidae</taxon>
        <taxon>Satyrinae</taxon>
        <taxon>Satyrini</taxon>
        <taxon>Parargina</taxon>
        <taxon>Pararge</taxon>
    </lineage>
</organism>
<proteinExistence type="predicted"/>
<sequence>MLKFYKKLTKMANILFYFSTQDWTFNDDGVQNMWRSISGSDQTVFPFNIGDFSWEYMTETFLVGLRVYLINDDISTLPEAKRKWDRLYYLHQFVKVTAFSLVIFLGYLLVKGLIWIVFGL</sequence>
<dbReference type="AlphaFoldDB" id="S4PDT4"/>
<keyword evidence="1" id="KW-1133">Transmembrane helix</keyword>
<accession>S4PDT4</accession>
<feature type="transmembrane region" description="Helical" evidence="1">
    <location>
        <begin position="96"/>
        <end position="118"/>
    </location>
</feature>
<name>S4PDT4_9NEOP</name>
<evidence type="ECO:0000259" key="2">
    <source>
        <dbReference type="Pfam" id="PF03015"/>
    </source>
</evidence>
<dbReference type="CDD" id="cd09071">
    <property type="entry name" value="FAR_C"/>
    <property type="match status" value="1"/>
</dbReference>
<evidence type="ECO:0000313" key="3">
    <source>
        <dbReference type="EMBL" id="JAA89044.1"/>
    </source>
</evidence>
<keyword evidence="1" id="KW-0812">Transmembrane</keyword>
<feature type="domain" description="Fatty acyl-CoA reductase C-terminal" evidence="2">
    <location>
        <begin position="1"/>
        <end position="72"/>
    </location>
</feature>
<evidence type="ECO:0000256" key="1">
    <source>
        <dbReference type="SAM" id="Phobius"/>
    </source>
</evidence>
<keyword evidence="1" id="KW-0472">Membrane</keyword>
<reference evidence="3" key="1">
    <citation type="journal article" date="2013" name="BMC Genomics">
        <title>Unscrambling butterfly oogenesis.</title>
        <authorList>
            <person name="Carter J.M."/>
            <person name="Baker S.C."/>
            <person name="Pink R."/>
            <person name="Carter D.R."/>
            <person name="Collins A."/>
            <person name="Tomlin J."/>
            <person name="Gibbs M."/>
            <person name="Breuker C.J."/>
        </authorList>
    </citation>
    <scope>NUCLEOTIDE SEQUENCE</scope>
    <source>
        <tissue evidence="3">Ovary</tissue>
    </source>
</reference>
<dbReference type="InterPro" id="IPR033640">
    <property type="entry name" value="FAR_C"/>
</dbReference>